<dbReference type="RefSeq" id="WP_012418097.1">
    <property type="nucleotide sequence ID" value="NC_010645.1"/>
</dbReference>
<name>Q2KXR0_BORA1</name>
<sequence>MSNFKLDLQAQGVRFKVLAHMFPVLRHSVIVPLSNVGLAAALLHNPPADERIPQRRHLIGEMQSLLEDSVSSLRELDEWLIDRERQNDAHSVFEDCRRLVADRLLASGKQVSLPQLPIVPDLRLFSSRYVILAWLLCLLDTVADGEELRVHAPSACIWTAEPGLLMASPAWPGQPEPILPDELSLLAAASGWQADCAPERWTLRGPLEHS</sequence>
<reference evidence="1 2" key="1">
    <citation type="journal article" date="2006" name="J. Bacteriol.">
        <title>Comparison of the genome sequence of the poultry pathogen Bordetella avium with those of B. bronchiseptica, B. pertussis, and B. parapertussis reveals extensive diversity in surface structures associated with host interaction.</title>
        <authorList>
            <person name="Sebaihia M."/>
            <person name="Preston A."/>
            <person name="Maskell D.J."/>
            <person name="Kuzmiak H."/>
            <person name="Connell T.D."/>
            <person name="King N.D."/>
            <person name="Orndorff P.E."/>
            <person name="Miyamoto D.M."/>
            <person name="Thomson N.R."/>
            <person name="Harris D."/>
            <person name="Goble A."/>
            <person name="Lord A."/>
            <person name="Murphy L."/>
            <person name="Quail M.A."/>
            <person name="Rutter S."/>
            <person name="Squares R."/>
            <person name="Squares S."/>
            <person name="Woodward J."/>
            <person name="Parkhill J."/>
            <person name="Temple L.M."/>
        </authorList>
    </citation>
    <scope>NUCLEOTIDE SEQUENCE [LARGE SCALE GENOMIC DNA]</scope>
    <source>
        <strain evidence="1 2">197N</strain>
    </source>
</reference>
<proteinExistence type="predicted"/>
<dbReference type="EMBL" id="AM167904">
    <property type="protein sequence ID" value="CAJ50046.1"/>
    <property type="molecule type" value="Genomic_DNA"/>
</dbReference>
<dbReference type="AlphaFoldDB" id="Q2KXR0"/>
<dbReference type="KEGG" id="bav:BAV2436"/>
<dbReference type="OrthoDB" id="8639138at2"/>
<dbReference type="eggNOG" id="ENOG503159X">
    <property type="taxonomic scope" value="Bacteria"/>
</dbReference>
<dbReference type="Proteomes" id="UP000001977">
    <property type="component" value="Chromosome"/>
</dbReference>
<accession>Q2KXR0</accession>
<evidence type="ECO:0000313" key="1">
    <source>
        <dbReference type="EMBL" id="CAJ50046.1"/>
    </source>
</evidence>
<organism evidence="1 2">
    <name type="scientific">Bordetella avium (strain 197N)</name>
    <dbReference type="NCBI Taxonomy" id="360910"/>
    <lineage>
        <taxon>Bacteria</taxon>
        <taxon>Pseudomonadati</taxon>
        <taxon>Pseudomonadota</taxon>
        <taxon>Betaproteobacteria</taxon>
        <taxon>Burkholderiales</taxon>
        <taxon>Alcaligenaceae</taxon>
        <taxon>Bordetella</taxon>
    </lineage>
</organism>
<keyword evidence="2" id="KW-1185">Reference proteome</keyword>
<dbReference type="STRING" id="360910.BAV2436"/>
<gene>
    <name evidence="1" type="ordered locus">BAV2436</name>
</gene>
<dbReference type="HOGENOM" id="CLU_1302933_0_0_4"/>
<evidence type="ECO:0000313" key="2">
    <source>
        <dbReference type="Proteomes" id="UP000001977"/>
    </source>
</evidence>
<protein>
    <submittedName>
        <fullName evidence="1">Uncharacterized protein</fullName>
    </submittedName>
</protein>